<evidence type="ECO:0000313" key="4">
    <source>
        <dbReference type="Proteomes" id="UP000076078"/>
    </source>
</evidence>
<feature type="domain" description="GGDEF" evidence="2">
    <location>
        <begin position="217"/>
        <end position="369"/>
    </location>
</feature>
<dbReference type="SUPFAM" id="SSF55073">
    <property type="entry name" value="Nucleotide cyclase"/>
    <property type="match status" value="1"/>
</dbReference>
<keyword evidence="1" id="KW-0812">Transmembrane</keyword>
<dbReference type="Gene3D" id="3.30.70.270">
    <property type="match status" value="1"/>
</dbReference>
<evidence type="ECO:0000256" key="1">
    <source>
        <dbReference type="SAM" id="Phobius"/>
    </source>
</evidence>
<protein>
    <recommendedName>
        <fullName evidence="2">GGDEF domain-containing protein</fullName>
    </recommendedName>
</protein>
<keyword evidence="1" id="KW-1133">Transmembrane helix</keyword>
<evidence type="ECO:0000259" key="2">
    <source>
        <dbReference type="PROSITE" id="PS50887"/>
    </source>
</evidence>
<dbReference type="PANTHER" id="PTHR46663:SF2">
    <property type="entry name" value="GGDEF DOMAIN-CONTAINING PROTEIN"/>
    <property type="match status" value="1"/>
</dbReference>
<comment type="caution">
    <text evidence="3">The sequence shown here is derived from an EMBL/GenBank/DDBJ whole genome shotgun (WGS) entry which is preliminary data.</text>
</comment>
<feature type="transmembrane region" description="Helical" evidence="1">
    <location>
        <begin position="31"/>
        <end position="49"/>
    </location>
</feature>
<dbReference type="InterPro" id="IPR043128">
    <property type="entry name" value="Rev_trsase/Diguanyl_cyclase"/>
</dbReference>
<keyword evidence="4" id="KW-1185">Reference proteome</keyword>
<dbReference type="PROSITE" id="PS50887">
    <property type="entry name" value="GGDEF"/>
    <property type="match status" value="1"/>
</dbReference>
<dbReference type="OMA" id="YILAHDP"/>
<dbReference type="FunCoup" id="A0A152A7V3">
    <property type="interactions" value="205"/>
</dbReference>
<dbReference type="Pfam" id="PF00990">
    <property type="entry name" value="GGDEF"/>
    <property type="match status" value="1"/>
</dbReference>
<dbReference type="InterPro" id="IPR029787">
    <property type="entry name" value="Nucleotide_cyclase"/>
</dbReference>
<dbReference type="OrthoDB" id="19983at2759"/>
<dbReference type="SMART" id="SM00267">
    <property type="entry name" value="GGDEF"/>
    <property type="match status" value="1"/>
</dbReference>
<reference evidence="3 4" key="1">
    <citation type="submission" date="2015-12" db="EMBL/GenBank/DDBJ databases">
        <title>Dictyostelia acquired genes for synthesis and detection of signals that induce cell-type specialization by lateral gene transfer from prokaryotes.</title>
        <authorList>
            <person name="Gloeckner G."/>
            <person name="Schaap P."/>
        </authorList>
    </citation>
    <scope>NUCLEOTIDE SEQUENCE [LARGE SCALE GENOMIC DNA]</scope>
    <source>
        <strain evidence="3 4">TK</strain>
    </source>
</reference>
<dbReference type="InterPro" id="IPR000160">
    <property type="entry name" value="GGDEF_dom"/>
</dbReference>
<dbReference type="AlphaFoldDB" id="A0A152A7V3"/>
<dbReference type="InterPro" id="IPR052163">
    <property type="entry name" value="DGC-Regulatory_Protein"/>
</dbReference>
<name>A0A152A7V3_TIELA</name>
<organism evidence="3 4">
    <name type="scientific">Tieghemostelium lacteum</name>
    <name type="common">Slime mold</name>
    <name type="synonym">Dictyostelium lacteum</name>
    <dbReference type="NCBI Taxonomy" id="361077"/>
    <lineage>
        <taxon>Eukaryota</taxon>
        <taxon>Amoebozoa</taxon>
        <taxon>Evosea</taxon>
        <taxon>Eumycetozoa</taxon>
        <taxon>Dictyostelia</taxon>
        <taxon>Dictyosteliales</taxon>
        <taxon>Raperosteliaceae</taxon>
        <taxon>Tieghemostelium</taxon>
    </lineage>
</organism>
<dbReference type="EMBL" id="LODT01000004">
    <property type="protein sequence ID" value="KYR02319.1"/>
    <property type="molecule type" value="Genomic_DNA"/>
</dbReference>
<dbReference type="PANTHER" id="PTHR46663">
    <property type="entry name" value="DIGUANYLATE CYCLASE DGCT-RELATED"/>
    <property type="match status" value="1"/>
</dbReference>
<dbReference type="STRING" id="361077.A0A152A7V3"/>
<proteinExistence type="predicted"/>
<dbReference type="NCBIfam" id="TIGR00254">
    <property type="entry name" value="GGDEF"/>
    <property type="match status" value="1"/>
</dbReference>
<dbReference type="Proteomes" id="UP000076078">
    <property type="component" value="Unassembled WGS sequence"/>
</dbReference>
<keyword evidence="1" id="KW-0472">Membrane</keyword>
<evidence type="ECO:0000313" key="3">
    <source>
        <dbReference type="EMBL" id="KYR02319.1"/>
    </source>
</evidence>
<dbReference type="CDD" id="cd01949">
    <property type="entry name" value="GGDEF"/>
    <property type="match status" value="1"/>
</dbReference>
<dbReference type="InParanoid" id="A0A152A7V3"/>
<gene>
    <name evidence="3" type="ORF">DLAC_01150</name>
</gene>
<accession>A0A152A7V3</accession>
<sequence>MISELIYQPTAINGANNTFDQYQSYYTQQRIRDLIFALMFVIFIIYNLYKRENSNSMVHTFKKILNFTPTLIILEINFKLNMVKTANPIDIDQSFEYININSNSSQHRNLIPFEQFCEYLQLNASQLSQIIRQSPEQSDRTFKGLIVKGQGDKKYRITGKFDEKSLVFCGVILDISEEKSELKKMKKMASRDALTGLYNRNMLNQKIQKFCSQSQSDLCSINFLDLNDFKQINDNYGHEVGDQVLKHLSSQFLLNNMDGSILPIRLSGDEFLIVKRGVESVDQANTFINEYISKISSVPFQLSSSEQQKTNLLLKLSFGGVAFKKSSSSFSESDISAMINTADSKMYEMKKTKLNTYQCNINTVTLYQC</sequence>